<keyword evidence="7" id="KW-0812">Transmembrane</keyword>
<dbReference type="GO" id="GO:0031124">
    <property type="term" value="P:mRNA 3'-end processing"/>
    <property type="evidence" value="ECO:0007669"/>
    <property type="project" value="InterPro"/>
</dbReference>
<dbReference type="GO" id="GO:0005634">
    <property type="term" value="C:nucleus"/>
    <property type="evidence" value="ECO:0007669"/>
    <property type="project" value="UniProtKB-SubCell"/>
</dbReference>
<dbReference type="PROSITE" id="PS51758">
    <property type="entry name" value="LETM1_RBD"/>
    <property type="match status" value="1"/>
</dbReference>
<dbReference type="SUPFAM" id="SSF48452">
    <property type="entry name" value="TPR-like"/>
    <property type="match status" value="1"/>
</dbReference>
<dbReference type="GO" id="GO:0043022">
    <property type="term" value="F:ribosome binding"/>
    <property type="evidence" value="ECO:0007669"/>
    <property type="project" value="InterPro"/>
</dbReference>
<sequence>SCTSTFNYFNYLDFCLCCLWLNGLQMPMDITLNVSNEKRTKLEETLSILKDELANKEEEKKEKFLTVATPKLPLRTKIVNELKHYYHGFRLLALETRISLRYLWRLAKGETLLRKEKQQLIRTVSDLFRLVPFSIFIIVPFMELALPIFIKLFPNMLPSTFKEESKEKEKYKKQIKVRIEMAKFLQSTLEEIGLERKDTSDGKDSAALMFASFIKSVREGDGYVSNKDIFKFAKYFEDEITLDSLAVQQLRALCRLLGIQPSWGPEMLRFQLKKKLRELQSDDKLIMNEGGVDALSDIEVQQACLARGMRALGVSEKRLRRQLRQWLALSLNNEIPPTLLLLSRALYFPEHISFTKRMKIILSQLPKEVADEMSQKLTEIEGKKVSYQERLELIKKLEEVIKDERTFVEDAKKQIKIKNKGGNKNEELIAPVNEKIKEIPLFSEDQAKDGKLTLAKESDLNIIDNSITADKFITKKILNDKELQPINENVFNDAINDIGELRMKLMEHKEDIQEVESLGADVFKESKASKRLRSKVQSLIANVDTVVAKIESEQLKKKQSIKVNNCTFFFFTKKDTSLQIHFNTYTKYSLIFENNEIMSSLAQLSFDRRIEVNPYDIDAWNSLLKENQAHDIRNVRQFYEKLIAQFPNNGNFWKKYIEHEAKYNNDDEVQNLFSRCLLDVLDIELWKYYVSYVKERNVTRTSGLTNYEEALVFAIQHVGNDMNSFDIYMEYIDNCKALAAANDGNISANTSSAIRKAFRHALSVPMESIDLLYKEYQEMEGECFIETPEGSENIKQIYQLTSTVTQQIENLTNSINKSTVSVPLKGGELEEEQLELWKQYIKFEKKNPLEICDRSTFFKRLNYVYCQALLCFGYSIEIWIDYFEFLTGFLSIFEKEGDEVEAGNTEDMIIKKFTKSTQGMMRDAQVLHFAFATFLEERNKIKEAEEVYEYIISQQDLQPSLAYIHYMSFARRNTSVRHQRDIFRRARNDDRVLYQVYFAAAEIEFHAANDATIAIRILELGKQRFSNEIDFMIEYLKFIQMIGDDNNLRVLFEQIVNCDEFTNVELAPVWDMYIKQETVTGDPYSLSKVEHRRRKALEKFCRGKEIHLFIDRLKVNGLVPMSVDDLEDVDYPLSVDYDKIDAMAAKGSQLGSSVCFVNESFQDIDQDQIENNDENDDNDTVCMEEDVEKVENMLKQLGLDNVKMEINCNNEVKLEIDENSPDALNALNDIESKEEVVEDILYDLITEELPDSSDEEGDTSNDNLFNQRIRRCSYSSTETEYAESSDENSSENSDNESDNNENEEGIALNDARSIVTHHPDTSMMVPYLPVGDSALSLHPTSGGIFPPPESVMAVIKKCPPSTSFKSGPFVNINKLFEFLCKFE</sequence>
<dbReference type="Pfam" id="PF05843">
    <property type="entry name" value="Suf"/>
    <property type="match status" value="1"/>
</dbReference>
<feature type="region of interest" description="Disordered" evidence="6">
    <location>
        <begin position="1275"/>
        <end position="1302"/>
    </location>
</feature>
<feature type="domain" description="Letm1 RBD" evidence="8">
    <location>
        <begin position="173"/>
        <end position="403"/>
    </location>
</feature>
<dbReference type="InterPro" id="IPR008847">
    <property type="entry name" value="Suf"/>
</dbReference>
<evidence type="ECO:0000259" key="8">
    <source>
        <dbReference type="PROSITE" id="PS51758"/>
    </source>
</evidence>
<dbReference type="WBParaSite" id="TCONS_00011951.p1">
    <property type="protein sequence ID" value="TCONS_00011951.p1"/>
    <property type="gene ID" value="XLOC_007073"/>
</dbReference>
<evidence type="ECO:0000256" key="2">
    <source>
        <dbReference type="ARBA" id="ARBA00022737"/>
    </source>
</evidence>
<protein>
    <submittedName>
        <fullName evidence="10">Suf domain-containing protein</fullName>
    </submittedName>
</protein>
<comment type="subcellular location">
    <subcellularLocation>
        <location evidence="1">Nucleus</location>
    </subcellularLocation>
</comment>
<evidence type="ECO:0000256" key="5">
    <source>
        <dbReference type="SAM" id="Coils"/>
    </source>
</evidence>
<dbReference type="InterPro" id="IPR011990">
    <property type="entry name" value="TPR-like_helical_dom_sf"/>
</dbReference>
<keyword evidence="7" id="KW-1133">Transmembrane helix</keyword>
<evidence type="ECO:0000256" key="4">
    <source>
        <dbReference type="PROSITE-ProRule" id="PRU01094"/>
    </source>
</evidence>
<proteinExistence type="predicted"/>
<feature type="coiled-coil region" evidence="5">
    <location>
        <begin position="370"/>
        <end position="414"/>
    </location>
</feature>
<feature type="transmembrane region" description="Helical" evidence="7">
    <location>
        <begin position="127"/>
        <end position="150"/>
    </location>
</feature>
<name>A0AAF5DIF1_STRER</name>
<keyword evidence="4" id="KW-0496">Mitochondrion</keyword>
<keyword evidence="3" id="KW-0539">Nucleus</keyword>
<dbReference type="Pfam" id="PF07766">
    <property type="entry name" value="LETM1_RBD"/>
    <property type="match status" value="1"/>
</dbReference>
<dbReference type="Pfam" id="PF26561">
    <property type="entry name" value="LETM1_C"/>
    <property type="match status" value="1"/>
</dbReference>
<dbReference type="InterPro" id="IPR033122">
    <property type="entry name" value="LETM1-like_RBD"/>
</dbReference>
<keyword evidence="5" id="KW-0175">Coiled coil</keyword>
<dbReference type="PANTHER" id="PTHR19980">
    <property type="entry name" value="RNA CLEAVAGE STIMULATION FACTOR"/>
    <property type="match status" value="1"/>
</dbReference>
<feature type="coiled-coil region" evidence="5">
    <location>
        <begin position="32"/>
        <end position="62"/>
    </location>
</feature>
<dbReference type="GO" id="GO:0003729">
    <property type="term" value="F:mRNA binding"/>
    <property type="evidence" value="ECO:0007669"/>
    <property type="project" value="TreeGrafter"/>
</dbReference>
<dbReference type="SMART" id="SM00386">
    <property type="entry name" value="HAT"/>
    <property type="match status" value="7"/>
</dbReference>
<evidence type="ECO:0000313" key="9">
    <source>
        <dbReference type="Proteomes" id="UP000035681"/>
    </source>
</evidence>
<dbReference type="InterPro" id="IPR059005">
    <property type="entry name" value="LETM1_C"/>
</dbReference>
<evidence type="ECO:0000313" key="10">
    <source>
        <dbReference type="WBParaSite" id="TCONS_00011951.p1"/>
    </source>
</evidence>
<keyword evidence="9" id="KW-1185">Reference proteome</keyword>
<reference evidence="10" key="1">
    <citation type="submission" date="2024-02" db="UniProtKB">
        <authorList>
            <consortium name="WormBaseParasite"/>
        </authorList>
    </citation>
    <scope>IDENTIFICATION</scope>
</reference>
<evidence type="ECO:0000256" key="7">
    <source>
        <dbReference type="SAM" id="Phobius"/>
    </source>
</evidence>
<keyword evidence="7" id="KW-0472">Membrane</keyword>
<dbReference type="InterPro" id="IPR045243">
    <property type="entry name" value="Rna14-like"/>
</dbReference>
<organism evidence="9 10">
    <name type="scientific">Strongyloides stercoralis</name>
    <name type="common">Threadworm</name>
    <dbReference type="NCBI Taxonomy" id="6248"/>
    <lineage>
        <taxon>Eukaryota</taxon>
        <taxon>Metazoa</taxon>
        <taxon>Ecdysozoa</taxon>
        <taxon>Nematoda</taxon>
        <taxon>Chromadorea</taxon>
        <taxon>Rhabditida</taxon>
        <taxon>Tylenchina</taxon>
        <taxon>Panagrolaimomorpha</taxon>
        <taxon>Strongyloidoidea</taxon>
        <taxon>Strongyloididae</taxon>
        <taxon>Strongyloides</taxon>
    </lineage>
</organism>
<evidence type="ECO:0000256" key="6">
    <source>
        <dbReference type="SAM" id="MobiDB-lite"/>
    </source>
</evidence>
<feature type="compositionally biased region" description="Acidic residues" evidence="6">
    <location>
        <begin position="1280"/>
        <end position="1302"/>
    </location>
</feature>
<dbReference type="AlphaFoldDB" id="A0AAF5DIF1"/>
<keyword evidence="2" id="KW-0677">Repeat</keyword>
<dbReference type="Gene3D" id="1.25.40.1040">
    <property type="match status" value="1"/>
</dbReference>
<evidence type="ECO:0000256" key="3">
    <source>
        <dbReference type="ARBA" id="ARBA00023242"/>
    </source>
</evidence>
<accession>A0AAF5DIF1</accession>
<evidence type="ECO:0000256" key="1">
    <source>
        <dbReference type="ARBA" id="ARBA00004123"/>
    </source>
</evidence>
<dbReference type="Proteomes" id="UP000035681">
    <property type="component" value="Unplaced"/>
</dbReference>
<dbReference type="PANTHER" id="PTHR19980:SF0">
    <property type="entry name" value="CLEAVAGE STIMULATION FACTOR SUBUNIT 3"/>
    <property type="match status" value="1"/>
</dbReference>
<dbReference type="InterPro" id="IPR003107">
    <property type="entry name" value="HAT"/>
</dbReference>